<dbReference type="NCBIfam" id="TIGR03703">
    <property type="entry name" value="plsB"/>
    <property type="match status" value="1"/>
</dbReference>
<evidence type="ECO:0000256" key="7">
    <source>
        <dbReference type="ARBA" id="ARBA00022475"/>
    </source>
</evidence>
<evidence type="ECO:0000256" key="13">
    <source>
        <dbReference type="ARBA" id="ARBA00048427"/>
    </source>
</evidence>
<dbReference type="GO" id="GO:0016024">
    <property type="term" value="P:CDP-diacylglycerol biosynthetic process"/>
    <property type="evidence" value="ECO:0007669"/>
    <property type="project" value="UniProtKB-UniRule"/>
</dbReference>
<keyword evidence="11 14" id="KW-1208">Phospholipid metabolism</keyword>
<dbReference type="EMBL" id="QUZK01000041">
    <property type="protein sequence ID" value="RFF29859.1"/>
    <property type="molecule type" value="Genomic_DNA"/>
</dbReference>
<proteinExistence type="inferred from homology"/>
<evidence type="ECO:0000256" key="2">
    <source>
        <dbReference type="ARBA" id="ARBA00004765"/>
    </source>
</evidence>
<comment type="similarity">
    <text evidence="4 14">Belongs to the GPAT/DAPAT family.</text>
</comment>
<dbReference type="PIRSF" id="PIRSF500064">
    <property type="entry name" value="GPAT"/>
    <property type="match status" value="1"/>
</dbReference>
<dbReference type="PANTHER" id="PTHR12563:SF17">
    <property type="entry name" value="DIHYDROXYACETONE PHOSPHATE ACYLTRANSFERASE"/>
    <property type="match status" value="1"/>
</dbReference>
<dbReference type="Pfam" id="PF19277">
    <property type="entry name" value="GPAT_C"/>
    <property type="match status" value="1"/>
</dbReference>
<protein>
    <recommendedName>
        <fullName evidence="6 14">Glycerol-3-phosphate acyltransferase</fullName>
        <shortName evidence="14">GPAT</shortName>
        <ecNumber evidence="5 14">2.3.1.15</ecNumber>
    </recommendedName>
</protein>
<evidence type="ECO:0000256" key="11">
    <source>
        <dbReference type="ARBA" id="ARBA00023264"/>
    </source>
</evidence>
<keyword evidence="12 14" id="KW-0012">Acyltransferase</keyword>
<comment type="pathway">
    <text evidence="3">Lipid metabolism.</text>
</comment>
<evidence type="ECO:0000256" key="4">
    <source>
        <dbReference type="ARBA" id="ARBA00007937"/>
    </source>
</evidence>
<keyword evidence="14" id="KW-0444">Lipid biosynthesis</keyword>
<evidence type="ECO:0000256" key="12">
    <source>
        <dbReference type="ARBA" id="ARBA00023315"/>
    </source>
</evidence>
<comment type="pathway">
    <text evidence="2 14">Phospholipid metabolism; CDP-diacylglycerol biosynthesis; CDP-diacylglycerol from sn-glycerol 3-phosphate: step 1/3.</text>
</comment>
<dbReference type="CDD" id="cd07993">
    <property type="entry name" value="LPLAT_DHAPAT-like"/>
    <property type="match status" value="1"/>
</dbReference>
<keyword evidence="17" id="KW-1185">Reference proteome</keyword>
<evidence type="ECO:0000256" key="6">
    <source>
        <dbReference type="ARBA" id="ARBA00013432"/>
    </source>
</evidence>
<feature type="short sequence motif" description="HXXXXD motif" evidence="14">
    <location>
        <begin position="330"/>
        <end position="335"/>
    </location>
</feature>
<dbReference type="Pfam" id="PF01553">
    <property type="entry name" value="Acyltransferase"/>
    <property type="match status" value="1"/>
</dbReference>
<dbReference type="GO" id="GO:0006631">
    <property type="term" value="P:fatty acid metabolic process"/>
    <property type="evidence" value="ECO:0007669"/>
    <property type="project" value="TreeGrafter"/>
</dbReference>
<dbReference type="PIRSF" id="PIRSF000437">
    <property type="entry name" value="GPAT_DHAPAT"/>
    <property type="match status" value="1"/>
</dbReference>
<dbReference type="GO" id="GO:0005886">
    <property type="term" value="C:plasma membrane"/>
    <property type="evidence" value="ECO:0007669"/>
    <property type="project" value="UniProtKB-SubCell"/>
</dbReference>
<dbReference type="SUPFAM" id="SSF69593">
    <property type="entry name" value="Glycerol-3-phosphate (1)-acyltransferase"/>
    <property type="match status" value="1"/>
</dbReference>
<keyword evidence="9 14" id="KW-0472">Membrane</keyword>
<evidence type="ECO:0000256" key="1">
    <source>
        <dbReference type="ARBA" id="ARBA00004413"/>
    </source>
</evidence>
<evidence type="ECO:0000256" key="5">
    <source>
        <dbReference type="ARBA" id="ARBA00013113"/>
    </source>
</evidence>
<comment type="catalytic activity">
    <reaction evidence="13 14">
        <text>sn-glycerol 3-phosphate + an acyl-CoA = a 1-acyl-sn-glycero-3-phosphate + CoA</text>
        <dbReference type="Rhea" id="RHEA:15325"/>
        <dbReference type="ChEBI" id="CHEBI:57287"/>
        <dbReference type="ChEBI" id="CHEBI:57597"/>
        <dbReference type="ChEBI" id="CHEBI:57970"/>
        <dbReference type="ChEBI" id="CHEBI:58342"/>
        <dbReference type="EC" id="2.3.1.15"/>
    </reaction>
</comment>
<gene>
    <name evidence="14 16" type="primary">plsB</name>
    <name evidence="16" type="ORF">DZC52_10470</name>
</gene>
<sequence length="847" mass="96697">MVNLPPRTSTPVMQRTSPSIGLPARLYGAWLNLLRRILHWWVRTTVLPEDLSELDIDPERPVFYVLDTYALSSLLIVDEVCRKLGWPRPGEAFRVGEGMLPRSYGASRRYGGVFIRRLQRRRHSQMLRQLLGHADTTDIAQVQIVPVSVLIGRAPDKEDSIFKILFSENWGVAGRIRRLFSTVINGRATMVQFGKPVDVGEVLAETEDSSQALGRISRVLRVHFKRVRTAAIGPDRSHRRTLVERVIRSESVQQAITAKARRDDISEDKAELIARKYAREISADYSYAFVRIADLLLTWFWSRIYRGVVVHHFSQFREAQAGHEIVYVPCHRSHIDYMLLSYLLYHRGFVPPHIAAGVNLNMPLVGPLLRRGGAFFLRRSFRSQPLYAAVFNQYVTLILDRGVALEYFIEGTRSRTGRLLPPKGGMLSITVRAFLRNPSRPLLFQPVYIGYERLAEGSSYISELSGQQKKPESLSDFRNLVNILRKNYGEVTVSFGEPIKLESMLDDHNPGWRGEKLDNGSKPPWLGDVVDDLSERIMVNINRSADVNPVNLLATALLASRKHALDEDDLEKMIGVLKNVVRLSSYSDRITITRMTPGQVVEYGLELGIVERQEHRLGNIIRTDATRAVLLTYFRNNTAHLLAVTAWIACCFLNTQRVRRSRLRNLSRTVYPFLQRELFLPWSDEELDGVVERCIDSLIELELLRASGDVLQRAPGGSDESYYLRLLGGSLLQTFERYFITMAVLVKNGSGKLNRRQLEQLCILAAQRISLLHEFEAPEFYDRTLFRQFIEAMFESGFLSRDEDSCLVFGKQLETFARDAKLVLSKEIRHTIIQVTPELLELTGEES</sequence>
<comment type="caution">
    <text evidence="16">The sequence shown here is derived from an EMBL/GenBank/DDBJ whole genome shotgun (WGS) entry which is preliminary data.</text>
</comment>
<keyword evidence="10 14" id="KW-0594">Phospholipid biosynthesis</keyword>
<name>A0A3E1K7C4_9GAMM</name>
<dbReference type="OrthoDB" id="335193at2"/>
<dbReference type="HAMAP" id="MF_00393">
    <property type="entry name" value="Glyc3P_acyltrans"/>
    <property type="match status" value="1"/>
</dbReference>
<dbReference type="InterPro" id="IPR041728">
    <property type="entry name" value="GPAT/DHAPAT_LPLAT"/>
</dbReference>
<dbReference type="InterPro" id="IPR002123">
    <property type="entry name" value="Plipid/glycerol_acylTrfase"/>
</dbReference>
<evidence type="ECO:0000256" key="14">
    <source>
        <dbReference type="HAMAP-Rule" id="MF_00393"/>
    </source>
</evidence>
<evidence type="ECO:0000256" key="10">
    <source>
        <dbReference type="ARBA" id="ARBA00023209"/>
    </source>
</evidence>
<evidence type="ECO:0000259" key="15">
    <source>
        <dbReference type="SMART" id="SM00563"/>
    </source>
</evidence>
<accession>A0A3E1K7C4</accession>
<evidence type="ECO:0000313" key="17">
    <source>
        <dbReference type="Proteomes" id="UP000260351"/>
    </source>
</evidence>
<evidence type="ECO:0000313" key="16">
    <source>
        <dbReference type="EMBL" id="RFF29859.1"/>
    </source>
</evidence>
<dbReference type="InterPro" id="IPR028354">
    <property type="entry name" value="GPAT_PlsB"/>
</dbReference>
<feature type="domain" description="Phospholipid/glycerol acyltransferase" evidence="15">
    <location>
        <begin position="325"/>
        <end position="452"/>
    </location>
</feature>
<reference evidence="16 17" key="1">
    <citation type="submission" date="2018-08" db="EMBL/GenBank/DDBJ databases">
        <title>Wenzhouxiangella salilacus sp. nov., a novel bacterium isolated from a saline lake in Xinjiang Province, China.</title>
        <authorList>
            <person name="Han S."/>
        </authorList>
    </citation>
    <scope>NUCLEOTIDE SEQUENCE [LARGE SCALE GENOMIC DNA]</scope>
    <source>
        <strain evidence="16 17">XDB06</strain>
    </source>
</reference>
<dbReference type="AlphaFoldDB" id="A0A3E1K7C4"/>
<evidence type="ECO:0000256" key="8">
    <source>
        <dbReference type="ARBA" id="ARBA00022679"/>
    </source>
</evidence>
<dbReference type="Proteomes" id="UP000260351">
    <property type="component" value="Unassembled WGS sequence"/>
</dbReference>
<dbReference type="SMART" id="SM00563">
    <property type="entry name" value="PlsC"/>
    <property type="match status" value="1"/>
</dbReference>
<dbReference type="NCBIfam" id="NF003441">
    <property type="entry name" value="PRK04974.1"/>
    <property type="match status" value="1"/>
</dbReference>
<dbReference type="InterPro" id="IPR022284">
    <property type="entry name" value="GPAT/DHAPAT"/>
</dbReference>
<keyword evidence="14" id="KW-0443">Lipid metabolism</keyword>
<comment type="subcellular location">
    <subcellularLocation>
        <location evidence="1 14">Cell membrane</location>
        <topology evidence="1 14">Peripheral membrane protein</topology>
        <orientation evidence="1 14">Cytoplasmic side</orientation>
    </subcellularLocation>
</comment>
<keyword evidence="8 14" id="KW-0808">Transferase</keyword>
<evidence type="ECO:0000256" key="9">
    <source>
        <dbReference type="ARBA" id="ARBA00023136"/>
    </source>
</evidence>
<organism evidence="16 17">
    <name type="scientific">Wenzhouxiangella sediminis</name>
    <dbReference type="NCBI Taxonomy" id="1792836"/>
    <lineage>
        <taxon>Bacteria</taxon>
        <taxon>Pseudomonadati</taxon>
        <taxon>Pseudomonadota</taxon>
        <taxon>Gammaproteobacteria</taxon>
        <taxon>Chromatiales</taxon>
        <taxon>Wenzhouxiangellaceae</taxon>
        <taxon>Wenzhouxiangella</taxon>
    </lineage>
</organism>
<dbReference type="PANTHER" id="PTHR12563">
    <property type="entry name" value="GLYCEROL-3-PHOSPHATE ACYLTRANSFERASE"/>
    <property type="match status" value="1"/>
</dbReference>
<evidence type="ECO:0000256" key="3">
    <source>
        <dbReference type="ARBA" id="ARBA00005189"/>
    </source>
</evidence>
<keyword evidence="7 14" id="KW-1003">Cell membrane</keyword>
<dbReference type="InterPro" id="IPR045520">
    <property type="entry name" value="GPAT/DHAPAT_C"/>
</dbReference>
<dbReference type="GO" id="GO:0004366">
    <property type="term" value="F:glycerol-3-phosphate O-acyltransferase activity"/>
    <property type="evidence" value="ECO:0007669"/>
    <property type="project" value="UniProtKB-UniRule"/>
</dbReference>
<dbReference type="EC" id="2.3.1.15" evidence="5 14"/>
<dbReference type="UniPathway" id="UPA00557">
    <property type="reaction ID" value="UER00612"/>
</dbReference>
<comment type="domain">
    <text evidence="14">The HXXXXD motif is essential for acyltransferase activity and may constitute the binding site for the phosphate moiety of the glycerol-3-phosphate.</text>
</comment>